<proteinExistence type="predicted"/>
<evidence type="ECO:0008006" key="4">
    <source>
        <dbReference type="Google" id="ProtNLM"/>
    </source>
</evidence>
<dbReference type="AlphaFoldDB" id="A0A6L9VX48"/>
<gene>
    <name evidence="2" type="ORF">GCU60_00995</name>
</gene>
<evidence type="ECO:0000313" key="3">
    <source>
        <dbReference type="Proteomes" id="UP000479241"/>
    </source>
</evidence>
<dbReference type="EMBL" id="JAAGWG010000001">
    <property type="protein sequence ID" value="NEK84347.1"/>
    <property type="molecule type" value="Genomic_DNA"/>
</dbReference>
<feature type="signal peptide" evidence="1">
    <location>
        <begin position="1"/>
        <end position="27"/>
    </location>
</feature>
<organism evidence="2 3">
    <name type="scientific">Blastococcus saxobsidens</name>
    <dbReference type="NCBI Taxonomy" id="138336"/>
    <lineage>
        <taxon>Bacteria</taxon>
        <taxon>Bacillati</taxon>
        <taxon>Actinomycetota</taxon>
        <taxon>Actinomycetes</taxon>
        <taxon>Geodermatophilales</taxon>
        <taxon>Geodermatophilaceae</taxon>
        <taxon>Blastococcus</taxon>
    </lineage>
</organism>
<name>A0A6L9VX48_9ACTN</name>
<evidence type="ECO:0000256" key="1">
    <source>
        <dbReference type="SAM" id="SignalP"/>
    </source>
</evidence>
<keyword evidence="1" id="KW-0732">Signal</keyword>
<dbReference type="Proteomes" id="UP000479241">
    <property type="component" value="Unassembled WGS sequence"/>
</dbReference>
<sequence>MKRVLASLGTAALAAGLVLGTAAQANAGAIRASGPYSSLTQCQYGQKDLRGFTSGVSNIQPCKYQPAYTDDYGRTLRAGWYFVYVQN</sequence>
<reference evidence="2 3" key="1">
    <citation type="submission" date="2019-12" db="EMBL/GenBank/DDBJ databases">
        <title>the WGS of Blastococcus saxobsidens 67B17.</title>
        <authorList>
            <person name="Jiang Z."/>
        </authorList>
    </citation>
    <scope>NUCLEOTIDE SEQUENCE [LARGE SCALE GENOMIC DNA]</scope>
    <source>
        <strain evidence="2 3">67B17</strain>
    </source>
</reference>
<protein>
    <recommendedName>
        <fullName evidence="4">Secreted protein</fullName>
    </recommendedName>
</protein>
<feature type="chain" id="PRO_5039056516" description="Secreted protein" evidence="1">
    <location>
        <begin position="28"/>
        <end position="87"/>
    </location>
</feature>
<evidence type="ECO:0000313" key="2">
    <source>
        <dbReference type="EMBL" id="NEK84347.1"/>
    </source>
</evidence>
<comment type="caution">
    <text evidence="2">The sequence shown here is derived from an EMBL/GenBank/DDBJ whole genome shotgun (WGS) entry which is preliminary data.</text>
</comment>
<accession>A0A6L9VX48</accession>
<dbReference type="RefSeq" id="WP_163201763.1">
    <property type="nucleotide sequence ID" value="NZ_JAAGWG010000001.1"/>
</dbReference>